<protein>
    <recommendedName>
        <fullName evidence="2">Anti-sigma factor antagonist</fullName>
    </recommendedName>
</protein>
<evidence type="ECO:0000313" key="4">
    <source>
        <dbReference type="EMBL" id="GAA4702542.1"/>
    </source>
</evidence>
<reference evidence="5" key="1">
    <citation type="journal article" date="2019" name="Int. J. Syst. Evol. Microbiol.">
        <title>The Global Catalogue of Microorganisms (GCM) 10K type strain sequencing project: providing services to taxonomists for standard genome sequencing and annotation.</title>
        <authorList>
            <consortium name="The Broad Institute Genomics Platform"/>
            <consortium name="The Broad Institute Genome Sequencing Center for Infectious Disease"/>
            <person name="Wu L."/>
            <person name="Ma J."/>
        </authorList>
    </citation>
    <scope>NUCLEOTIDE SEQUENCE [LARGE SCALE GENOMIC DNA]</scope>
    <source>
        <strain evidence="5">JCM 18055</strain>
    </source>
</reference>
<gene>
    <name evidence="4" type="ORF">GCM10023215_47290</name>
</gene>
<dbReference type="InterPro" id="IPR002645">
    <property type="entry name" value="STAS_dom"/>
</dbReference>
<evidence type="ECO:0000259" key="3">
    <source>
        <dbReference type="PROSITE" id="PS50801"/>
    </source>
</evidence>
<dbReference type="PANTHER" id="PTHR33495:SF13">
    <property type="entry name" value="ANTI-SIGMA-F FACTOR ANTAGONIST RSFB"/>
    <property type="match status" value="1"/>
</dbReference>
<dbReference type="Pfam" id="PF01740">
    <property type="entry name" value="STAS"/>
    <property type="match status" value="1"/>
</dbReference>
<name>A0ABP8X7W1_9PSEU</name>
<evidence type="ECO:0000313" key="5">
    <source>
        <dbReference type="Proteomes" id="UP001500325"/>
    </source>
</evidence>
<dbReference type="RefSeq" id="WP_345382919.1">
    <property type="nucleotide sequence ID" value="NZ_BAABIC010000017.1"/>
</dbReference>
<feature type="domain" description="STAS" evidence="3">
    <location>
        <begin position="26"/>
        <end position="135"/>
    </location>
</feature>
<comment type="similarity">
    <text evidence="1 2">Belongs to the anti-sigma-factor antagonist family.</text>
</comment>
<dbReference type="InterPro" id="IPR003658">
    <property type="entry name" value="Anti-sigma_ant"/>
</dbReference>
<accession>A0ABP8X7W1</accession>
<dbReference type="SUPFAM" id="SSF52091">
    <property type="entry name" value="SpoIIaa-like"/>
    <property type="match status" value="1"/>
</dbReference>
<dbReference type="CDD" id="cd07043">
    <property type="entry name" value="STAS_anti-anti-sigma_factors"/>
    <property type="match status" value="1"/>
</dbReference>
<evidence type="ECO:0000256" key="2">
    <source>
        <dbReference type="RuleBase" id="RU003749"/>
    </source>
</evidence>
<organism evidence="4 5">
    <name type="scientific">Pseudonocardia yuanmonensis</name>
    <dbReference type="NCBI Taxonomy" id="1095914"/>
    <lineage>
        <taxon>Bacteria</taxon>
        <taxon>Bacillati</taxon>
        <taxon>Actinomycetota</taxon>
        <taxon>Actinomycetes</taxon>
        <taxon>Pseudonocardiales</taxon>
        <taxon>Pseudonocardiaceae</taxon>
        <taxon>Pseudonocardia</taxon>
    </lineage>
</organism>
<dbReference type="EMBL" id="BAABIC010000017">
    <property type="protein sequence ID" value="GAA4702542.1"/>
    <property type="molecule type" value="Genomic_DNA"/>
</dbReference>
<dbReference type="Proteomes" id="UP001500325">
    <property type="component" value="Unassembled WGS sequence"/>
</dbReference>
<dbReference type="InterPro" id="IPR036513">
    <property type="entry name" value="STAS_dom_sf"/>
</dbReference>
<dbReference type="NCBIfam" id="TIGR00377">
    <property type="entry name" value="ant_ant_sig"/>
    <property type="match status" value="1"/>
</dbReference>
<sequence>MQVRRTPGTAEINPLLGAGPDGDQALTVRVEHLDRTTVVAIAGEIDLVTAAGLDETLQAELEAKPAVLVLDLTAVDFFTSVGLTTVALAQRGADERGVALRVVADSRRVLRPLQITGMDRTLALYPSRTAALGDA</sequence>
<dbReference type="PROSITE" id="PS50801">
    <property type="entry name" value="STAS"/>
    <property type="match status" value="1"/>
</dbReference>
<comment type="caution">
    <text evidence="4">The sequence shown here is derived from an EMBL/GenBank/DDBJ whole genome shotgun (WGS) entry which is preliminary data.</text>
</comment>
<proteinExistence type="inferred from homology"/>
<evidence type="ECO:0000256" key="1">
    <source>
        <dbReference type="ARBA" id="ARBA00009013"/>
    </source>
</evidence>
<dbReference type="Gene3D" id="3.30.750.24">
    <property type="entry name" value="STAS domain"/>
    <property type="match status" value="1"/>
</dbReference>
<keyword evidence="5" id="KW-1185">Reference proteome</keyword>
<dbReference type="PANTHER" id="PTHR33495">
    <property type="entry name" value="ANTI-SIGMA FACTOR ANTAGONIST TM_1081-RELATED-RELATED"/>
    <property type="match status" value="1"/>
</dbReference>